<proteinExistence type="predicted"/>
<accession>S8DWK8</accession>
<name>S8DWK8_FOMSC</name>
<dbReference type="InParanoid" id="S8DWK8"/>
<organism evidence="2 3">
    <name type="scientific">Fomitopsis schrenkii</name>
    <name type="common">Brown rot fungus</name>
    <dbReference type="NCBI Taxonomy" id="2126942"/>
    <lineage>
        <taxon>Eukaryota</taxon>
        <taxon>Fungi</taxon>
        <taxon>Dikarya</taxon>
        <taxon>Basidiomycota</taxon>
        <taxon>Agaricomycotina</taxon>
        <taxon>Agaricomycetes</taxon>
        <taxon>Polyporales</taxon>
        <taxon>Fomitopsis</taxon>
    </lineage>
</organism>
<feature type="region of interest" description="Disordered" evidence="1">
    <location>
        <begin position="136"/>
        <end position="288"/>
    </location>
</feature>
<feature type="compositionally biased region" description="Pro residues" evidence="1">
    <location>
        <begin position="256"/>
        <end position="272"/>
    </location>
</feature>
<dbReference type="OrthoDB" id="3244491at2759"/>
<dbReference type="Proteomes" id="UP000015241">
    <property type="component" value="Unassembled WGS sequence"/>
</dbReference>
<feature type="compositionally biased region" description="Polar residues" evidence="1">
    <location>
        <begin position="234"/>
        <end position="243"/>
    </location>
</feature>
<keyword evidence="3" id="KW-1185">Reference proteome</keyword>
<dbReference type="EMBL" id="KE504181">
    <property type="protein sequence ID" value="EPS96997.1"/>
    <property type="molecule type" value="Genomic_DNA"/>
</dbReference>
<dbReference type="AlphaFoldDB" id="S8DWK8"/>
<evidence type="ECO:0000256" key="1">
    <source>
        <dbReference type="SAM" id="MobiDB-lite"/>
    </source>
</evidence>
<protein>
    <submittedName>
        <fullName evidence="2">Uncharacterized protein</fullName>
    </submittedName>
</protein>
<reference evidence="2 3" key="1">
    <citation type="journal article" date="2012" name="Science">
        <title>The Paleozoic origin of enzymatic lignin decomposition reconstructed from 31 fungal genomes.</title>
        <authorList>
            <person name="Floudas D."/>
            <person name="Binder M."/>
            <person name="Riley R."/>
            <person name="Barry K."/>
            <person name="Blanchette R.A."/>
            <person name="Henrissat B."/>
            <person name="Martinez A.T."/>
            <person name="Otillar R."/>
            <person name="Spatafora J.W."/>
            <person name="Yadav J.S."/>
            <person name="Aerts A."/>
            <person name="Benoit I."/>
            <person name="Boyd A."/>
            <person name="Carlson A."/>
            <person name="Copeland A."/>
            <person name="Coutinho P.M."/>
            <person name="de Vries R.P."/>
            <person name="Ferreira P."/>
            <person name="Findley K."/>
            <person name="Foster B."/>
            <person name="Gaskell J."/>
            <person name="Glotzer D."/>
            <person name="Gorecki P."/>
            <person name="Heitman J."/>
            <person name="Hesse C."/>
            <person name="Hori C."/>
            <person name="Igarashi K."/>
            <person name="Jurgens J.A."/>
            <person name="Kallen N."/>
            <person name="Kersten P."/>
            <person name="Kohler A."/>
            <person name="Kuees U."/>
            <person name="Kumar T.K.A."/>
            <person name="Kuo A."/>
            <person name="LaButti K."/>
            <person name="Larrondo L.F."/>
            <person name="Lindquist E."/>
            <person name="Ling A."/>
            <person name="Lombard V."/>
            <person name="Lucas S."/>
            <person name="Lundell T."/>
            <person name="Martin R."/>
            <person name="McLaughlin D.J."/>
            <person name="Morgenstern I."/>
            <person name="Morin E."/>
            <person name="Murat C."/>
            <person name="Nagy L.G."/>
            <person name="Nolan M."/>
            <person name="Ohm R.A."/>
            <person name="Patyshakuliyeva A."/>
            <person name="Rokas A."/>
            <person name="Ruiz-Duenas F.J."/>
            <person name="Sabat G."/>
            <person name="Salamov A."/>
            <person name="Samejima M."/>
            <person name="Schmutz J."/>
            <person name="Slot J.C."/>
            <person name="St John F."/>
            <person name="Stenlid J."/>
            <person name="Sun H."/>
            <person name="Sun S."/>
            <person name="Syed K."/>
            <person name="Tsang A."/>
            <person name="Wiebenga A."/>
            <person name="Young D."/>
            <person name="Pisabarro A."/>
            <person name="Eastwood D.C."/>
            <person name="Martin F."/>
            <person name="Cullen D."/>
            <person name="Grigoriev I.V."/>
            <person name="Hibbett D.S."/>
        </authorList>
    </citation>
    <scope>NUCLEOTIDE SEQUENCE</scope>
    <source>
        <strain evidence="3">FP-58527</strain>
    </source>
</reference>
<feature type="compositionally biased region" description="Acidic residues" evidence="1">
    <location>
        <begin position="165"/>
        <end position="174"/>
    </location>
</feature>
<dbReference type="HOGENOM" id="CLU_871952_0_0_1"/>
<gene>
    <name evidence="2" type="ORF">FOMPIDRAFT_1025193</name>
</gene>
<evidence type="ECO:0000313" key="3">
    <source>
        <dbReference type="Proteomes" id="UP000015241"/>
    </source>
</evidence>
<feature type="compositionally biased region" description="Low complexity" evidence="1">
    <location>
        <begin position="184"/>
        <end position="199"/>
    </location>
</feature>
<feature type="compositionally biased region" description="Low complexity" evidence="1">
    <location>
        <begin position="218"/>
        <end position="233"/>
    </location>
</feature>
<evidence type="ECO:0000313" key="2">
    <source>
        <dbReference type="EMBL" id="EPS96997.1"/>
    </source>
</evidence>
<sequence>MEEGPSIPRIIVCPMRPGENAQTSPLPPSPVPTEIEEERIHVCQVEATAAAKAAGVKVRDFAYEAPSSTPGAPEVWRAPLHMLVMHDRYLRAGPSWRRMLKLPGKMLWRLLHSGLVTQEEVQRNWTAEDRDACATYASRPGGPYPTYPAVPKDDVPEHQIYMPPDTDDMDDGTSGEDGAVPTEATSLAAPSSSQSAKAPSAEDKGSPQTKKRRVECESTAGTPSSPSAGGSTSQGEPSLTSAPSHEGAGPSTASTPPRPGQAPVPDGPTPPRPLRRSGLVRKETIIWG</sequence>